<dbReference type="SUPFAM" id="SSF53474">
    <property type="entry name" value="alpha/beta-Hydrolases"/>
    <property type="match status" value="1"/>
</dbReference>
<dbReference type="InterPro" id="IPR021660">
    <property type="entry name" value="DUF3253"/>
</dbReference>
<comment type="caution">
    <text evidence="4">The sequence shown here is derived from an EMBL/GenBank/DDBJ whole genome shotgun (WGS) entry which is preliminary data.</text>
</comment>
<proteinExistence type="predicted"/>
<dbReference type="SMART" id="SM01110">
    <property type="entry name" value="Cutinase"/>
    <property type="match status" value="1"/>
</dbReference>
<organism evidence="4 5">
    <name type="scientific">Streptomyces enissocaesilis</name>
    <dbReference type="NCBI Taxonomy" id="332589"/>
    <lineage>
        <taxon>Bacteria</taxon>
        <taxon>Bacillati</taxon>
        <taxon>Actinomycetota</taxon>
        <taxon>Actinomycetes</taxon>
        <taxon>Kitasatosporales</taxon>
        <taxon>Streptomycetaceae</taxon>
        <taxon>Streptomyces</taxon>
        <taxon>Streptomyces rochei group</taxon>
    </lineage>
</organism>
<protein>
    <recommendedName>
        <fullName evidence="6">Cutinase</fullName>
    </recommendedName>
</protein>
<feature type="signal peptide" evidence="3">
    <location>
        <begin position="1"/>
        <end position="24"/>
    </location>
</feature>
<dbReference type="Pfam" id="PF01083">
    <property type="entry name" value="Cutinase"/>
    <property type="match status" value="1"/>
</dbReference>
<dbReference type="Gene3D" id="3.40.50.1820">
    <property type="entry name" value="alpha/beta hydrolase"/>
    <property type="match status" value="1"/>
</dbReference>
<accession>A0ABP6K585</accession>
<dbReference type="RefSeq" id="WP_344499051.1">
    <property type="nucleotide sequence ID" value="NZ_BAAAUD010000056.1"/>
</dbReference>
<sequence length="246" mass="25999">MTAALAGLLLTAGLSVTQASTAQAATAPCGGTYTIVVGGTGSSWHNDNFTGGIQQHVGYPTQIPNGASARACVNELNRLVRDQRAACPGQHVKMGGYSLGAAVVHIWITENWQTFDNVNAILIADPKRQAGPGANGGSVPFGGIVGALSSVLQAAVVEDDERQMDRRLERAVLELSERRDPRATICPSDAARAVYEGEGDGWRALMEPARRAVHRLVEAGEVEITQGGSPVEPSKVRSPIRVRRAR</sequence>
<evidence type="ECO:0000256" key="3">
    <source>
        <dbReference type="SAM" id="SignalP"/>
    </source>
</evidence>
<dbReference type="EMBL" id="BAAAUD010000056">
    <property type="protein sequence ID" value="GAA2964767.1"/>
    <property type="molecule type" value="Genomic_DNA"/>
</dbReference>
<evidence type="ECO:0000313" key="4">
    <source>
        <dbReference type="EMBL" id="GAA2964767.1"/>
    </source>
</evidence>
<dbReference type="InterPro" id="IPR029058">
    <property type="entry name" value="AB_hydrolase_fold"/>
</dbReference>
<reference evidence="5" key="1">
    <citation type="journal article" date="2019" name="Int. J. Syst. Evol. Microbiol.">
        <title>The Global Catalogue of Microorganisms (GCM) 10K type strain sequencing project: providing services to taxonomists for standard genome sequencing and annotation.</title>
        <authorList>
            <consortium name="The Broad Institute Genomics Platform"/>
            <consortium name="The Broad Institute Genome Sequencing Center for Infectious Disease"/>
            <person name="Wu L."/>
            <person name="Ma J."/>
        </authorList>
    </citation>
    <scope>NUCLEOTIDE SEQUENCE [LARGE SCALE GENOMIC DNA]</scope>
    <source>
        <strain evidence="5">JCM 9088</strain>
    </source>
</reference>
<evidence type="ECO:0008006" key="6">
    <source>
        <dbReference type="Google" id="ProtNLM"/>
    </source>
</evidence>
<dbReference type="Proteomes" id="UP001500403">
    <property type="component" value="Unassembled WGS sequence"/>
</dbReference>
<name>A0ABP6K585_9ACTN</name>
<evidence type="ECO:0000256" key="2">
    <source>
        <dbReference type="SAM" id="MobiDB-lite"/>
    </source>
</evidence>
<dbReference type="InterPro" id="IPR000675">
    <property type="entry name" value="Cutinase/axe"/>
</dbReference>
<keyword evidence="3" id="KW-0732">Signal</keyword>
<dbReference type="Gene3D" id="1.10.10.10">
    <property type="entry name" value="Winged helix-like DNA-binding domain superfamily/Winged helix DNA-binding domain"/>
    <property type="match status" value="1"/>
</dbReference>
<dbReference type="SUPFAM" id="SSF46785">
    <property type="entry name" value="Winged helix' DNA-binding domain"/>
    <property type="match status" value="1"/>
</dbReference>
<keyword evidence="1" id="KW-0378">Hydrolase</keyword>
<feature type="region of interest" description="Disordered" evidence="2">
    <location>
        <begin position="224"/>
        <end position="246"/>
    </location>
</feature>
<gene>
    <name evidence="4" type="ORF">GCM10010446_58010</name>
</gene>
<evidence type="ECO:0000256" key="1">
    <source>
        <dbReference type="ARBA" id="ARBA00022801"/>
    </source>
</evidence>
<dbReference type="InterPro" id="IPR036390">
    <property type="entry name" value="WH_DNA-bd_sf"/>
</dbReference>
<evidence type="ECO:0000313" key="5">
    <source>
        <dbReference type="Proteomes" id="UP001500403"/>
    </source>
</evidence>
<feature type="chain" id="PRO_5045081038" description="Cutinase" evidence="3">
    <location>
        <begin position="25"/>
        <end position="246"/>
    </location>
</feature>
<keyword evidence="5" id="KW-1185">Reference proteome</keyword>
<dbReference type="InterPro" id="IPR036388">
    <property type="entry name" value="WH-like_DNA-bd_sf"/>
</dbReference>
<dbReference type="Pfam" id="PF11625">
    <property type="entry name" value="DUF3253"/>
    <property type="match status" value="1"/>
</dbReference>